<dbReference type="Proteomes" id="UP000295506">
    <property type="component" value="Unassembled WGS sequence"/>
</dbReference>
<dbReference type="CDD" id="cd01948">
    <property type="entry name" value="EAL"/>
    <property type="match status" value="1"/>
</dbReference>
<accession>A0A126QK51</accession>
<evidence type="ECO:0000256" key="2">
    <source>
        <dbReference type="ARBA" id="ARBA00022475"/>
    </source>
</evidence>
<evidence type="ECO:0000256" key="1">
    <source>
        <dbReference type="ARBA" id="ARBA00004651"/>
    </source>
</evidence>
<keyword evidence="3 7" id="KW-0812">Transmembrane</keyword>
<evidence type="ECO:0000256" key="5">
    <source>
        <dbReference type="ARBA" id="ARBA00023136"/>
    </source>
</evidence>
<gene>
    <name evidence="11" type="ORF">AWY79_04355</name>
    <name evidence="12" type="ORF">EDC59_104202</name>
</gene>
<dbReference type="CDD" id="cd00130">
    <property type="entry name" value="PAS"/>
    <property type="match status" value="1"/>
</dbReference>
<dbReference type="Pfam" id="PF00563">
    <property type="entry name" value="EAL"/>
    <property type="match status" value="1"/>
</dbReference>
<evidence type="ECO:0000313" key="12">
    <source>
        <dbReference type="EMBL" id="TDT89209.1"/>
    </source>
</evidence>
<reference evidence="11 13" key="1">
    <citation type="journal article" date="2016" name="Front. Microbiol.">
        <title>Genome Sequence of the Piezophilic, Mesophilic Sulfate-Reducing Bacterium Desulfovibrio indicus J2T.</title>
        <authorList>
            <person name="Cao J."/>
            <person name="Maignien L."/>
            <person name="Shao Z."/>
            <person name="Alain K."/>
            <person name="Jebbar M."/>
        </authorList>
    </citation>
    <scope>NUCLEOTIDE SEQUENCE [LARGE SCALE GENOMIC DNA]</scope>
    <source>
        <strain evidence="11 13">J2</strain>
    </source>
</reference>
<dbReference type="RefSeq" id="WP_066800799.1">
    <property type="nucleotide sequence ID" value="NZ_CP014206.1"/>
</dbReference>
<dbReference type="GO" id="GO:0005886">
    <property type="term" value="C:plasma membrane"/>
    <property type="evidence" value="ECO:0007669"/>
    <property type="project" value="UniProtKB-SubCell"/>
</dbReference>
<evidence type="ECO:0000259" key="10">
    <source>
        <dbReference type="PROSITE" id="PS50887"/>
    </source>
</evidence>
<name>A0A126QK51_9BACT</name>
<dbReference type="KEGG" id="dej:AWY79_04355"/>
<evidence type="ECO:0000259" key="9">
    <source>
        <dbReference type="PROSITE" id="PS50883"/>
    </source>
</evidence>
<dbReference type="OrthoDB" id="7673416at2"/>
<dbReference type="InterPro" id="IPR052155">
    <property type="entry name" value="Biofilm_reg_signaling"/>
</dbReference>
<evidence type="ECO:0000256" key="7">
    <source>
        <dbReference type="SAM" id="Phobius"/>
    </source>
</evidence>
<dbReference type="PANTHER" id="PTHR44757:SF2">
    <property type="entry name" value="BIOFILM ARCHITECTURE MAINTENANCE PROTEIN MBAA"/>
    <property type="match status" value="1"/>
</dbReference>
<dbReference type="CDD" id="cd01949">
    <property type="entry name" value="GGDEF"/>
    <property type="match status" value="1"/>
</dbReference>
<dbReference type="InterPro" id="IPR033480">
    <property type="entry name" value="sCache_2"/>
</dbReference>
<organism evidence="12 14">
    <name type="scientific">Pseudodesulfovibrio indicus</name>
    <dbReference type="NCBI Taxonomy" id="1716143"/>
    <lineage>
        <taxon>Bacteria</taxon>
        <taxon>Pseudomonadati</taxon>
        <taxon>Thermodesulfobacteriota</taxon>
        <taxon>Desulfovibrionia</taxon>
        <taxon>Desulfovibrionales</taxon>
        <taxon>Desulfovibrionaceae</taxon>
    </lineage>
</organism>
<dbReference type="Gene3D" id="3.30.70.270">
    <property type="match status" value="1"/>
</dbReference>
<keyword evidence="5 7" id="KW-0472">Membrane</keyword>
<dbReference type="Proteomes" id="UP000055611">
    <property type="component" value="Chromosome"/>
</dbReference>
<dbReference type="InterPro" id="IPR013655">
    <property type="entry name" value="PAS_fold_3"/>
</dbReference>
<keyword evidence="2" id="KW-1003">Cell membrane</keyword>
<evidence type="ECO:0000313" key="14">
    <source>
        <dbReference type="Proteomes" id="UP000295506"/>
    </source>
</evidence>
<keyword evidence="13" id="KW-1185">Reference proteome</keyword>
<dbReference type="SMART" id="SM01049">
    <property type="entry name" value="Cache_2"/>
    <property type="match status" value="1"/>
</dbReference>
<dbReference type="InterPro" id="IPR029787">
    <property type="entry name" value="Nucleotide_cyclase"/>
</dbReference>
<dbReference type="PANTHER" id="PTHR44757">
    <property type="entry name" value="DIGUANYLATE CYCLASE DGCP"/>
    <property type="match status" value="1"/>
</dbReference>
<dbReference type="InterPro" id="IPR035919">
    <property type="entry name" value="EAL_sf"/>
</dbReference>
<dbReference type="Pfam" id="PF00990">
    <property type="entry name" value="GGDEF"/>
    <property type="match status" value="1"/>
</dbReference>
<dbReference type="SUPFAM" id="SSF55073">
    <property type="entry name" value="Nucleotide cyclase"/>
    <property type="match status" value="1"/>
</dbReference>
<evidence type="ECO:0000256" key="4">
    <source>
        <dbReference type="ARBA" id="ARBA00022989"/>
    </source>
</evidence>
<dbReference type="NCBIfam" id="TIGR00229">
    <property type="entry name" value="sensory_box"/>
    <property type="match status" value="1"/>
</dbReference>
<dbReference type="Pfam" id="PF17200">
    <property type="entry name" value="sCache_2"/>
    <property type="match status" value="1"/>
</dbReference>
<dbReference type="EMBL" id="CP014206">
    <property type="protein sequence ID" value="AMK10400.1"/>
    <property type="molecule type" value="Genomic_DNA"/>
</dbReference>
<dbReference type="InterPro" id="IPR000700">
    <property type="entry name" value="PAS-assoc_C"/>
</dbReference>
<evidence type="ECO:0000313" key="11">
    <source>
        <dbReference type="EMBL" id="AMK10400.1"/>
    </source>
</evidence>
<feature type="transmembrane region" description="Helical" evidence="7">
    <location>
        <begin position="17"/>
        <end position="37"/>
    </location>
</feature>
<dbReference type="InterPro" id="IPR001610">
    <property type="entry name" value="PAC"/>
</dbReference>
<evidence type="ECO:0000259" key="8">
    <source>
        <dbReference type="PROSITE" id="PS50113"/>
    </source>
</evidence>
<dbReference type="EMBL" id="SOBK01000004">
    <property type="protein sequence ID" value="TDT89209.1"/>
    <property type="molecule type" value="Genomic_DNA"/>
</dbReference>
<protein>
    <submittedName>
        <fullName evidence="11 12">Diguanylate cyclase</fullName>
    </submittedName>
</protein>
<dbReference type="Gene3D" id="3.20.20.450">
    <property type="entry name" value="EAL domain"/>
    <property type="match status" value="1"/>
</dbReference>
<dbReference type="Gene3D" id="3.30.450.20">
    <property type="entry name" value="PAS domain"/>
    <property type="match status" value="2"/>
</dbReference>
<feature type="region of interest" description="Disordered" evidence="6">
    <location>
        <begin position="808"/>
        <end position="828"/>
    </location>
</feature>
<dbReference type="SMART" id="SM00267">
    <property type="entry name" value="GGDEF"/>
    <property type="match status" value="1"/>
</dbReference>
<feature type="domain" description="PAC" evidence="8">
    <location>
        <begin position="321"/>
        <end position="373"/>
    </location>
</feature>
<dbReference type="InterPro" id="IPR000014">
    <property type="entry name" value="PAS"/>
</dbReference>
<dbReference type="InterPro" id="IPR035965">
    <property type="entry name" value="PAS-like_dom_sf"/>
</dbReference>
<evidence type="ECO:0000256" key="3">
    <source>
        <dbReference type="ARBA" id="ARBA00022692"/>
    </source>
</evidence>
<dbReference type="PROSITE" id="PS50113">
    <property type="entry name" value="PAC"/>
    <property type="match status" value="1"/>
</dbReference>
<dbReference type="SUPFAM" id="SSF141868">
    <property type="entry name" value="EAL domain-like"/>
    <property type="match status" value="1"/>
</dbReference>
<dbReference type="PROSITE" id="PS50887">
    <property type="entry name" value="GGDEF"/>
    <property type="match status" value="1"/>
</dbReference>
<comment type="subcellular location">
    <subcellularLocation>
        <location evidence="1">Cell membrane</location>
        <topology evidence="1">Multi-pass membrane protein</topology>
    </subcellularLocation>
</comment>
<reference evidence="12 14" key="2">
    <citation type="submission" date="2019-03" db="EMBL/GenBank/DDBJ databases">
        <title>Genomic Encyclopedia of Type Strains, Phase IV (KMG-IV): sequencing the most valuable type-strain genomes for metagenomic binning, comparative biology and taxonomic classification.</title>
        <authorList>
            <person name="Goeker M."/>
        </authorList>
    </citation>
    <scope>NUCLEOTIDE SEQUENCE [LARGE SCALE GENOMIC DNA]</scope>
    <source>
        <strain evidence="12 14">DSM 101483</strain>
    </source>
</reference>
<dbReference type="InterPro" id="IPR000160">
    <property type="entry name" value="GGDEF_dom"/>
</dbReference>
<feature type="domain" description="GGDEF" evidence="10">
    <location>
        <begin position="406"/>
        <end position="539"/>
    </location>
</feature>
<dbReference type="AlphaFoldDB" id="A0A126QK51"/>
<dbReference type="InterPro" id="IPR043128">
    <property type="entry name" value="Rev_trsase/Diguanyl_cyclase"/>
</dbReference>
<dbReference type="Pfam" id="PF08447">
    <property type="entry name" value="PAS_3"/>
    <property type="match status" value="1"/>
</dbReference>
<evidence type="ECO:0000256" key="6">
    <source>
        <dbReference type="SAM" id="MobiDB-lite"/>
    </source>
</evidence>
<proteinExistence type="predicted"/>
<keyword evidence="4 7" id="KW-1133">Transmembrane helix</keyword>
<feature type="domain" description="EAL" evidence="9">
    <location>
        <begin position="548"/>
        <end position="804"/>
    </location>
</feature>
<dbReference type="InterPro" id="IPR001633">
    <property type="entry name" value="EAL_dom"/>
</dbReference>
<dbReference type="SUPFAM" id="SSF55785">
    <property type="entry name" value="PYP-like sensor domain (PAS domain)"/>
    <property type="match status" value="1"/>
</dbReference>
<dbReference type="SMART" id="SM00052">
    <property type="entry name" value="EAL"/>
    <property type="match status" value="1"/>
</dbReference>
<evidence type="ECO:0000313" key="13">
    <source>
        <dbReference type="Proteomes" id="UP000055611"/>
    </source>
</evidence>
<sequence length="828" mass="95093">MPQDKRTHYFKFAPVRVLLPSAIMLVLFAGSIFLYLLPSIETTLLKSKKDGVLEITDTVISTLTRLDDMARRGEITDDYARKLGVELLKAIRYGDDDMDYFWVTDLTPRMIMHPYRPELDGQDLSDFRDRNGKRLFAEFILAAEKGKDQFVDYYWQWKDQPDRVSRKLSHVRVFAPWGWVIGTGLYLDDLQQEIAVYRDRISAIFMGILLISSLLSLYIIRQSGLSEKKKALVQGQRERLVRVLQESEERYRTIADFAYDWEVWIGTDKTVHYCSPACQRITGYPQERFFEHPGLIREIIIEDDQDAWDAYLVEANSDRGDSLDFRIKNTEGKIRWLGVVGRSVSGIGGKPLGMRLSFRDITDRKTMEEQLRHQALHDPLTNLANRTLCLDRLSQAMRRAKRRENYYFAVVFLDLDRFKIINDSLGHRFGDMVLTETAIRLTSEMRGLDTVSRFGGDEFVLLLDELSSPGEAIRIIKRVRLRLAEPFRFNGDEVQTTASFGIVLSPVEDIKAADVLQHANIAMHRAKEAGRNRFKVFTERMLETAVDQLTLENDMRRGLGNKEFRVVYQPIMDLSGSDVIGFEALARWDHPDRGQIPPAEFIPMAEESGLITQLGEWVLEKSLATLAEWRRETGRADNIFMSVNLSSKQFARADLDKIVVKTLNKHDLPPSCLKLEITESSIMDNPESSILTLNRLRKVGVRFSIDDFGTGYSSLSQLQQLPVDTLKVDRSFISRMKSDPENMEIVKAVIALARSLDLNVIAEGVELPDQLCSLLALDCHCVQGFYFHEPMPADSARELLEHRTGRTADHTRERMRHAHRVCHDEKNK</sequence>
<feature type="transmembrane region" description="Helical" evidence="7">
    <location>
        <begin position="201"/>
        <end position="220"/>
    </location>
</feature>
<dbReference type="SMART" id="SM00086">
    <property type="entry name" value="PAC"/>
    <property type="match status" value="1"/>
</dbReference>
<dbReference type="PROSITE" id="PS50883">
    <property type="entry name" value="EAL"/>
    <property type="match status" value="1"/>
</dbReference>
<dbReference type="NCBIfam" id="TIGR00254">
    <property type="entry name" value="GGDEF"/>
    <property type="match status" value="1"/>
</dbReference>
<dbReference type="FunFam" id="3.20.20.450:FF:000001">
    <property type="entry name" value="Cyclic di-GMP phosphodiesterase yahA"/>
    <property type="match status" value="1"/>
</dbReference>